<gene>
    <name evidence="1" type="ORF">CN899_22015</name>
</gene>
<name>A0A9X7BWD9_BACTU</name>
<dbReference type="RefSeq" id="WP_053564080.1">
    <property type="nucleotide sequence ID" value="NZ_NUFN01000032.1"/>
</dbReference>
<dbReference type="PANTHER" id="PTHR38733:SF1">
    <property type="entry name" value="TYPE IV METHYL-DIRECTED RESTRICTION ENZYME ECOKMCRBC"/>
    <property type="match status" value="1"/>
</dbReference>
<reference evidence="1 2" key="1">
    <citation type="submission" date="2017-09" db="EMBL/GenBank/DDBJ databases">
        <title>Large-scale bioinformatics analysis of Bacillus genomes uncovers conserved roles of natural products in bacterial physiology.</title>
        <authorList>
            <consortium name="Agbiome Team Llc"/>
            <person name="Bleich R.M."/>
            <person name="Grubbs K.J."/>
            <person name="Santa Maria K.C."/>
            <person name="Allen S.E."/>
            <person name="Farag S."/>
            <person name="Shank E.A."/>
            <person name="Bowers A."/>
        </authorList>
    </citation>
    <scope>NUCLEOTIDE SEQUENCE [LARGE SCALE GENOMIC DNA]</scope>
    <source>
        <strain evidence="1 2">AFS058004</strain>
    </source>
</reference>
<dbReference type="Pfam" id="PF10117">
    <property type="entry name" value="McrBC"/>
    <property type="match status" value="1"/>
</dbReference>
<proteinExistence type="predicted"/>
<dbReference type="AlphaFoldDB" id="A0A9X7BWD9"/>
<evidence type="ECO:0000313" key="1">
    <source>
        <dbReference type="EMBL" id="PGH80394.1"/>
    </source>
</evidence>
<protein>
    <recommendedName>
        <fullName evidence="3">ATP-dependent helicase</fullName>
    </recommendedName>
</protein>
<evidence type="ECO:0008006" key="3">
    <source>
        <dbReference type="Google" id="ProtNLM"/>
    </source>
</evidence>
<comment type="caution">
    <text evidence="1">The sequence shown here is derived from an EMBL/GenBank/DDBJ whole genome shotgun (WGS) entry which is preliminary data.</text>
</comment>
<dbReference type="PANTHER" id="PTHR38733">
    <property type="entry name" value="PROTEIN MCRC"/>
    <property type="match status" value="1"/>
</dbReference>
<sequence length="417" mass="49358">MHKYICIRESFDWIWIGGNRDELTQKEYDLLVRYLENNIGDNKEIIQNKYRKLRFINYVGIINIENVTIEIIPKISLSNDKNIDKQILLRMLSKCSDLELNLDKEINSKIRDSNLLELLAHTYVHSLLKELNKGLYYEYINKEENLNVIRGKLLLNKHVKYNYANKVRAYNTYSEYSSDNILNQIFKLACIRILNKVYNNKITNKIKKVLFDLSNVDVININREVLERLKLNRHNKRFSSCFELAKFILLNVSNESSIGSSSGFTMLFEINTLYEKYIGYLMKEIWRGQGKKVILQDNSKFLLLNTETKRKNFNLKPDIVLADKNECQIIIDTKWKAVEYKSKSSFKVEDVYQMYAYISSYQEAKKAVLLYPCLIKEKVYPIWDLLNHKGKQIEVRTVRLDSYRNTLNDLREIIGDN</sequence>
<dbReference type="InterPro" id="IPR019292">
    <property type="entry name" value="McrC"/>
</dbReference>
<organism evidence="1 2">
    <name type="scientific">Bacillus thuringiensis</name>
    <dbReference type="NCBI Taxonomy" id="1428"/>
    <lineage>
        <taxon>Bacteria</taxon>
        <taxon>Bacillati</taxon>
        <taxon>Bacillota</taxon>
        <taxon>Bacilli</taxon>
        <taxon>Bacillales</taxon>
        <taxon>Bacillaceae</taxon>
        <taxon>Bacillus</taxon>
        <taxon>Bacillus cereus group</taxon>
    </lineage>
</organism>
<accession>A0A9X7BWD9</accession>
<evidence type="ECO:0000313" key="2">
    <source>
        <dbReference type="Proteomes" id="UP000222944"/>
    </source>
</evidence>
<dbReference type="EMBL" id="NUFN01000032">
    <property type="protein sequence ID" value="PGH80394.1"/>
    <property type="molecule type" value="Genomic_DNA"/>
</dbReference>
<dbReference type="Proteomes" id="UP000222944">
    <property type="component" value="Unassembled WGS sequence"/>
</dbReference>